<name>A0A9P1BMH8_9DINO</name>
<dbReference type="EMBL" id="CAMXCT030000202">
    <property type="protein sequence ID" value="CAL4762712.1"/>
    <property type="molecule type" value="Genomic_DNA"/>
</dbReference>
<evidence type="ECO:0000256" key="1">
    <source>
        <dbReference type="SAM" id="MobiDB-lite"/>
    </source>
</evidence>
<accession>A0A9P1BMH8</accession>
<feature type="compositionally biased region" description="Polar residues" evidence="1">
    <location>
        <begin position="1"/>
        <end position="34"/>
    </location>
</feature>
<dbReference type="AlphaFoldDB" id="A0A9P1BMH8"/>
<proteinExistence type="predicted"/>
<feature type="compositionally biased region" description="Low complexity" evidence="1">
    <location>
        <begin position="60"/>
        <end position="73"/>
    </location>
</feature>
<reference evidence="3 4" key="2">
    <citation type="submission" date="2024-05" db="EMBL/GenBank/DDBJ databases">
        <authorList>
            <person name="Chen Y."/>
            <person name="Shah S."/>
            <person name="Dougan E. K."/>
            <person name="Thang M."/>
            <person name="Chan C."/>
        </authorList>
    </citation>
    <scope>NUCLEOTIDE SEQUENCE [LARGE SCALE GENOMIC DNA]</scope>
</reference>
<dbReference type="EMBL" id="CAMXCT010000202">
    <property type="protein sequence ID" value="CAI3975400.1"/>
    <property type="molecule type" value="Genomic_DNA"/>
</dbReference>
<keyword evidence="4" id="KW-1185">Reference proteome</keyword>
<comment type="caution">
    <text evidence="2">The sequence shown here is derived from an EMBL/GenBank/DDBJ whole genome shotgun (WGS) entry which is preliminary data.</text>
</comment>
<reference evidence="2" key="1">
    <citation type="submission" date="2022-10" db="EMBL/GenBank/DDBJ databases">
        <authorList>
            <person name="Chen Y."/>
            <person name="Dougan E. K."/>
            <person name="Chan C."/>
            <person name="Rhodes N."/>
            <person name="Thang M."/>
        </authorList>
    </citation>
    <scope>NUCLEOTIDE SEQUENCE</scope>
</reference>
<gene>
    <name evidence="2" type="ORF">C1SCF055_LOCUS3731</name>
</gene>
<dbReference type="EMBL" id="CAMXCT020000202">
    <property type="protein sequence ID" value="CAL1128775.1"/>
    <property type="molecule type" value="Genomic_DNA"/>
</dbReference>
<protein>
    <submittedName>
        <fullName evidence="2">Uncharacterized protein</fullName>
    </submittedName>
</protein>
<organism evidence="2">
    <name type="scientific">Cladocopium goreaui</name>
    <dbReference type="NCBI Taxonomy" id="2562237"/>
    <lineage>
        <taxon>Eukaryota</taxon>
        <taxon>Sar</taxon>
        <taxon>Alveolata</taxon>
        <taxon>Dinophyceae</taxon>
        <taxon>Suessiales</taxon>
        <taxon>Symbiodiniaceae</taxon>
        <taxon>Cladocopium</taxon>
    </lineage>
</organism>
<feature type="compositionally biased region" description="Basic and acidic residues" evidence="1">
    <location>
        <begin position="98"/>
        <end position="110"/>
    </location>
</feature>
<evidence type="ECO:0000313" key="3">
    <source>
        <dbReference type="EMBL" id="CAL4762712.1"/>
    </source>
</evidence>
<dbReference type="Proteomes" id="UP001152797">
    <property type="component" value="Unassembled WGS sequence"/>
</dbReference>
<evidence type="ECO:0000313" key="4">
    <source>
        <dbReference type="Proteomes" id="UP001152797"/>
    </source>
</evidence>
<evidence type="ECO:0000313" key="2">
    <source>
        <dbReference type="EMBL" id="CAI3975400.1"/>
    </source>
</evidence>
<sequence>MEYVNSLGSNQTPSTEAVSPMTLDSTPVDSSQTPAKDLTREFDSEPLPAPSRPDVCMMPVEAVAASEADSTAANPRQQLLLVDSKKRPKPADGVPSDAHNHEGAKREKTSPDAVGDSADRKKSDLGAVDGALPIPEGMPEHALPQGYRKGRLSYTISSPTSKARVEVLLKQRAFRIVKIGEKDGYWDH</sequence>
<feature type="region of interest" description="Disordered" evidence="1">
    <location>
        <begin position="1"/>
        <end position="146"/>
    </location>
</feature>